<dbReference type="InterPro" id="IPR008969">
    <property type="entry name" value="CarboxyPept-like_regulatory"/>
</dbReference>
<evidence type="ECO:0000256" key="4">
    <source>
        <dbReference type="ARBA" id="ARBA00022692"/>
    </source>
</evidence>
<keyword evidence="5 7" id="KW-0472">Membrane</keyword>
<dbReference type="InterPro" id="IPR023996">
    <property type="entry name" value="TonB-dep_OMP_SusC/RagA"/>
</dbReference>
<evidence type="ECO:0000256" key="1">
    <source>
        <dbReference type="ARBA" id="ARBA00004571"/>
    </source>
</evidence>
<keyword evidence="2 7" id="KW-0813">Transport</keyword>
<gene>
    <name evidence="9" type="ORF">ENN90_12585</name>
</gene>
<dbReference type="Gene3D" id="2.170.130.10">
    <property type="entry name" value="TonB-dependent receptor, plug domain"/>
    <property type="match status" value="1"/>
</dbReference>
<keyword evidence="4 7" id="KW-0812">Transmembrane</keyword>
<keyword evidence="6 7" id="KW-0998">Cell outer membrane</keyword>
<comment type="similarity">
    <text evidence="7">Belongs to the TonB-dependent receptor family.</text>
</comment>
<dbReference type="GO" id="GO:0009279">
    <property type="term" value="C:cell outer membrane"/>
    <property type="evidence" value="ECO:0007669"/>
    <property type="project" value="UniProtKB-SubCell"/>
</dbReference>
<name>A0A831LZ70_9BACT</name>
<dbReference type="InterPro" id="IPR036942">
    <property type="entry name" value="Beta-barrel_TonB_sf"/>
</dbReference>
<dbReference type="InterPro" id="IPR012910">
    <property type="entry name" value="Plug_dom"/>
</dbReference>
<accession>A0A831LZ70</accession>
<dbReference type="InterPro" id="IPR037066">
    <property type="entry name" value="Plug_dom_sf"/>
</dbReference>
<keyword evidence="3 7" id="KW-1134">Transmembrane beta strand</keyword>
<dbReference type="Pfam" id="PF07715">
    <property type="entry name" value="Plug"/>
    <property type="match status" value="1"/>
</dbReference>
<dbReference type="AlphaFoldDB" id="A0A831LZ70"/>
<dbReference type="EMBL" id="DSDK01000701">
    <property type="protein sequence ID" value="HDR52436.1"/>
    <property type="molecule type" value="Genomic_DNA"/>
</dbReference>
<proteinExistence type="inferred from homology"/>
<evidence type="ECO:0000256" key="3">
    <source>
        <dbReference type="ARBA" id="ARBA00022452"/>
    </source>
</evidence>
<evidence type="ECO:0000256" key="2">
    <source>
        <dbReference type="ARBA" id="ARBA00022448"/>
    </source>
</evidence>
<comment type="subcellular location">
    <subcellularLocation>
        <location evidence="1 7">Cell outer membrane</location>
        <topology evidence="1 7">Multi-pass membrane protein</topology>
    </subcellularLocation>
</comment>
<organism evidence="9">
    <name type="scientific">Mariniphaga anaerophila</name>
    <dbReference type="NCBI Taxonomy" id="1484053"/>
    <lineage>
        <taxon>Bacteria</taxon>
        <taxon>Pseudomonadati</taxon>
        <taxon>Bacteroidota</taxon>
        <taxon>Bacteroidia</taxon>
        <taxon>Marinilabiliales</taxon>
        <taxon>Prolixibacteraceae</taxon>
        <taxon>Mariniphaga</taxon>
    </lineage>
</organism>
<evidence type="ECO:0000256" key="6">
    <source>
        <dbReference type="ARBA" id="ARBA00023237"/>
    </source>
</evidence>
<evidence type="ECO:0000313" key="9">
    <source>
        <dbReference type="EMBL" id="HDR52436.1"/>
    </source>
</evidence>
<dbReference type="NCBIfam" id="TIGR04056">
    <property type="entry name" value="OMP_RagA_SusC"/>
    <property type="match status" value="1"/>
</dbReference>
<dbReference type="InterPro" id="IPR039426">
    <property type="entry name" value="TonB-dep_rcpt-like"/>
</dbReference>
<evidence type="ECO:0000259" key="8">
    <source>
        <dbReference type="Pfam" id="PF07715"/>
    </source>
</evidence>
<protein>
    <submittedName>
        <fullName evidence="9">SusC/RagA family TonB-linked outer membrane protein</fullName>
    </submittedName>
</protein>
<evidence type="ECO:0000256" key="7">
    <source>
        <dbReference type="PROSITE-ProRule" id="PRU01360"/>
    </source>
</evidence>
<dbReference type="SUPFAM" id="SSF56935">
    <property type="entry name" value="Porins"/>
    <property type="match status" value="1"/>
</dbReference>
<comment type="caution">
    <text evidence="9">The sequence shown here is derived from an EMBL/GenBank/DDBJ whole genome shotgun (WGS) entry which is preliminary data.</text>
</comment>
<feature type="domain" description="TonB-dependent receptor plug" evidence="8">
    <location>
        <begin position="141"/>
        <end position="261"/>
    </location>
</feature>
<sequence>MKKTFKISRVYRMDNRMNLKTLTRSTLLAIWVMICGITVHAQQDTLTVTGRIVSPDGQPVSNVAVGVERSFDLPAVTNENGEFSVKALSGSVWLNVSPSGDYKEKRVYLNNRTDIVIYLTDNDLTSGDDEIKVLSQPILNRNTTFAYSGLITDDIKQTPAISIDQFMQGRVAGMHVVNRSGDFGSGAITLLRGISSLNSNNQPLYIVDGIPITSMGLFGTNLDGYSYNPLVGVNPLDISKTTVVKDPTITSAYGSKASNGIVFIETLDPSATQTIIEVDLRTGYSMSPSRYIPQMNAGQHKSLISEILYSSGMREERIRELYPSLFLTSQNDRFIDYQHNTDWQNIIFTNSAFQNMNINVKGGDEIARYGLSFGYFTGDGIVKTTGYEGYNLRFVSLLNIFTWLKMNAGVSLSYNSSELKESARISQTSPILSALGKSPMMNPFQYDEDGQELITLAMVDELGVSNPQAVIDNYEAGNTNFDFTFSLGFSADLKENLILNSNFGLNYNVLKEQIFMPNRGMELYYNKAAINVSKASNNSLNSFYNNSYLRFDKSFGQNHVITSNTGVNVLVNSFEFDWGLTKNAHENDQYRMLQDGTNHMREIGGENRNWNWMSFYEYLTYTFRDKYMLSASLSVDGSSRVGRNAANTIKIADIPFGLFYAGGAAWRLSNESFLKNASWLEELKLRISYGKSGNDDIGESNATNYYNAIKFRETVGLYPALIPNDELTYETVSQLNGGLDIALWGSRFRTSIDVYQSTTDNMLIYAPLKAYFGYDFRPENGGKMQNTGIDLSLFYRIVDNNNFKWDFQGTWSTVKNEVVEIEGNMLVTDLQGGQTVNMIGQAANSFYGYIYEGVFSSTAEAQAANLVNEKFVPYRAGDAIFRDISGPNGSPDGVINHYDKTVLGSSLPEFFGGINNTFRYKKWTLNAFVQAIVGNEVFNYVRYQNENMSGLENQSTSILNRWQYEGHETDIPRGLWEDPQGNSAFSSRWIEDGSFIRLKNVSLSYTIPGEFLAFKNAQFYIAASNVFTLSKYLGYDPEFGYSQQQLNQGVDYGLTPQPRQFLLGIKLGL</sequence>
<dbReference type="PROSITE" id="PS52016">
    <property type="entry name" value="TONB_DEPENDENT_REC_3"/>
    <property type="match status" value="1"/>
</dbReference>
<dbReference type="Gene3D" id="2.40.170.20">
    <property type="entry name" value="TonB-dependent receptor, beta-barrel domain"/>
    <property type="match status" value="1"/>
</dbReference>
<evidence type="ECO:0000256" key="5">
    <source>
        <dbReference type="ARBA" id="ARBA00023136"/>
    </source>
</evidence>
<dbReference type="SUPFAM" id="SSF49464">
    <property type="entry name" value="Carboxypeptidase regulatory domain-like"/>
    <property type="match status" value="1"/>
</dbReference>
<reference evidence="9" key="1">
    <citation type="journal article" date="2020" name="mSystems">
        <title>Genome- and Community-Level Interaction Insights into Carbon Utilization and Element Cycling Functions of Hydrothermarchaeota in Hydrothermal Sediment.</title>
        <authorList>
            <person name="Zhou Z."/>
            <person name="Liu Y."/>
            <person name="Xu W."/>
            <person name="Pan J."/>
            <person name="Luo Z.H."/>
            <person name="Li M."/>
        </authorList>
    </citation>
    <scope>NUCLEOTIDE SEQUENCE [LARGE SCALE GENOMIC DNA]</scope>
    <source>
        <strain evidence="9">SpSt-1217</strain>
    </source>
</reference>
<dbReference type="Proteomes" id="UP000886047">
    <property type="component" value="Unassembled WGS sequence"/>
</dbReference>